<gene>
    <name evidence="2" type="ORF">ETAA8_52390</name>
</gene>
<name>A0A517YIR9_9BACT</name>
<dbReference type="KEGG" id="aagg:ETAA8_52390"/>
<evidence type="ECO:0000313" key="3">
    <source>
        <dbReference type="Proteomes" id="UP000315017"/>
    </source>
</evidence>
<protein>
    <submittedName>
        <fullName evidence="2">Uncharacterized protein</fullName>
    </submittedName>
</protein>
<evidence type="ECO:0000256" key="1">
    <source>
        <dbReference type="SAM" id="SignalP"/>
    </source>
</evidence>
<keyword evidence="1" id="KW-0732">Signal</keyword>
<feature type="signal peptide" evidence="1">
    <location>
        <begin position="1"/>
        <end position="28"/>
    </location>
</feature>
<dbReference type="AlphaFoldDB" id="A0A517YIR9"/>
<keyword evidence="3" id="KW-1185">Reference proteome</keyword>
<sequence precursor="true">MRACRTLSLLLLLTLLCPLGRGDAPAGAAVAAQTRPVSLRRAPEGERAGDRQREGTKLTDVTGRFELAGDRITFYPSSGRETYRVLENLSLERVGQVLSESRARQEWTVSGVLTEFRGTNYLLLSKAVVKSAVDPR</sequence>
<dbReference type="EMBL" id="CP036274">
    <property type="protein sequence ID" value="QDU30120.1"/>
    <property type="molecule type" value="Genomic_DNA"/>
</dbReference>
<reference evidence="2 3" key="1">
    <citation type="submission" date="2019-02" db="EMBL/GenBank/DDBJ databases">
        <title>Deep-cultivation of Planctomycetes and their phenomic and genomic characterization uncovers novel biology.</title>
        <authorList>
            <person name="Wiegand S."/>
            <person name="Jogler M."/>
            <person name="Boedeker C."/>
            <person name="Pinto D."/>
            <person name="Vollmers J."/>
            <person name="Rivas-Marin E."/>
            <person name="Kohn T."/>
            <person name="Peeters S.H."/>
            <person name="Heuer A."/>
            <person name="Rast P."/>
            <person name="Oberbeckmann S."/>
            <person name="Bunk B."/>
            <person name="Jeske O."/>
            <person name="Meyerdierks A."/>
            <person name="Storesund J.E."/>
            <person name="Kallscheuer N."/>
            <person name="Luecker S."/>
            <person name="Lage O.M."/>
            <person name="Pohl T."/>
            <person name="Merkel B.J."/>
            <person name="Hornburger P."/>
            <person name="Mueller R.-W."/>
            <person name="Bruemmer F."/>
            <person name="Labrenz M."/>
            <person name="Spormann A.M."/>
            <person name="Op den Camp H."/>
            <person name="Overmann J."/>
            <person name="Amann R."/>
            <person name="Jetten M.S.M."/>
            <person name="Mascher T."/>
            <person name="Medema M.H."/>
            <person name="Devos D.P."/>
            <person name="Kaster A.-K."/>
            <person name="Ovreas L."/>
            <person name="Rohde M."/>
            <person name="Galperin M.Y."/>
            <person name="Jogler C."/>
        </authorList>
    </citation>
    <scope>NUCLEOTIDE SEQUENCE [LARGE SCALE GENOMIC DNA]</scope>
    <source>
        <strain evidence="2 3">ETA_A8</strain>
    </source>
</reference>
<accession>A0A517YIR9</accession>
<organism evidence="2 3">
    <name type="scientific">Anatilimnocola aggregata</name>
    <dbReference type="NCBI Taxonomy" id="2528021"/>
    <lineage>
        <taxon>Bacteria</taxon>
        <taxon>Pseudomonadati</taxon>
        <taxon>Planctomycetota</taxon>
        <taxon>Planctomycetia</taxon>
        <taxon>Pirellulales</taxon>
        <taxon>Pirellulaceae</taxon>
        <taxon>Anatilimnocola</taxon>
    </lineage>
</organism>
<feature type="chain" id="PRO_5021789896" evidence="1">
    <location>
        <begin position="29"/>
        <end position="136"/>
    </location>
</feature>
<proteinExistence type="predicted"/>
<dbReference type="Proteomes" id="UP000315017">
    <property type="component" value="Chromosome"/>
</dbReference>
<evidence type="ECO:0000313" key="2">
    <source>
        <dbReference type="EMBL" id="QDU30120.1"/>
    </source>
</evidence>